<evidence type="ECO:0000259" key="2">
    <source>
        <dbReference type="SMART" id="SM00858"/>
    </source>
</evidence>
<dbReference type="CDD" id="cd11613">
    <property type="entry name" value="SAF_AH_GD"/>
    <property type="match status" value="1"/>
</dbReference>
<organism evidence="3 4">
    <name type="scientific">Granulicella pectinivorans</name>
    <dbReference type="NCBI Taxonomy" id="474950"/>
    <lineage>
        <taxon>Bacteria</taxon>
        <taxon>Pseudomonadati</taxon>
        <taxon>Acidobacteriota</taxon>
        <taxon>Terriglobia</taxon>
        <taxon>Terriglobales</taxon>
        <taxon>Acidobacteriaceae</taxon>
        <taxon>Granulicella</taxon>
    </lineage>
</organism>
<accession>A0A1I6L4B4</accession>
<keyword evidence="1" id="KW-0456">Lyase</keyword>
<name>A0A1I6L4B4_9BACT</name>
<dbReference type="Proteomes" id="UP000199024">
    <property type="component" value="Unassembled WGS sequence"/>
</dbReference>
<dbReference type="InterPro" id="IPR013974">
    <property type="entry name" value="SAF"/>
</dbReference>
<dbReference type="AlphaFoldDB" id="A0A1I6L4B4"/>
<dbReference type="GO" id="GO:0016829">
    <property type="term" value="F:lyase activity"/>
    <property type="evidence" value="ECO:0007669"/>
    <property type="project" value="UniProtKB-KW"/>
</dbReference>
<reference evidence="3 4" key="1">
    <citation type="submission" date="2016-10" db="EMBL/GenBank/DDBJ databases">
        <authorList>
            <person name="de Groot N.N."/>
        </authorList>
    </citation>
    <scope>NUCLEOTIDE SEQUENCE [LARGE SCALE GENOMIC DNA]</scope>
    <source>
        <strain evidence="3 4">DSM 21001</strain>
    </source>
</reference>
<proteinExistence type="predicted"/>
<dbReference type="GO" id="GO:0019698">
    <property type="term" value="P:D-galacturonate catabolic process"/>
    <property type="evidence" value="ECO:0007669"/>
    <property type="project" value="TreeGrafter"/>
</dbReference>
<dbReference type="Gene3D" id="2.30.130.110">
    <property type="match status" value="1"/>
</dbReference>
<gene>
    <name evidence="3" type="ORF">SAMN05421771_0242</name>
</gene>
<dbReference type="RefSeq" id="WP_217644060.1">
    <property type="nucleotide sequence ID" value="NZ_FOZL01000001.1"/>
</dbReference>
<feature type="domain" description="SAF" evidence="2">
    <location>
        <begin position="12"/>
        <end position="86"/>
    </location>
</feature>
<evidence type="ECO:0000256" key="1">
    <source>
        <dbReference type="ARBA" id="ARBA00023239"/>
    </source>
</evidence>
<dbReference type="STRING" id="474950.SAMN05421771_0242"/>
<evidence type="ECO:0000313" key="3">
    <source>
        <dbReference type="EMBL" id="SFR98311.1"/>
    </source>
</evidence>
<dbReference type="PANTHER" id="PTHR30536">
    <property type="entry name" value="ALTRONATE/GALACTARATE DEHYDRATASE"/>
    <property type="match status" value="1"/>
</dbReference>
<evidence type="ECO:0000313" key="4">
    <source>
        <dbReference type="Proteomes" id="UP000199024"/>
    </source>
</evidence>
<dbReference type="EMBL" id="FOZL01000001">
    <property type="protein sequence ID" value="SFR98311.1"/>
    <property type="molecule type" value="Genomic_DNA"/>
</dbReference>
<keyword evidence="4" id="KW-1185">Reference proteome</keyword>
<dbReference type="InterPro" id="IPR052172">
    <property type="entry name" value="UxaA_altronate/galactarate_dh"/>
</dbReference>
<dbReference type="PANTHER" id="PTHR30536:SF5">
    <property type="entry name" value="ALTRONATE DEHYDRATASE"/>
    <property type="match status" value="1"/>
</dbReference>
<dbReference type="InterPro" id="IPR044144">
    <property type="entry name" value="SAF_UxaA/GarD"/>
</dbReference>
<protein>
    <submittedName>
        <fullName evidence="3">SAF domain-containing protein</fullName>
    </submittedName>
</protein>
<dbReference type="SMART" id="SM00858">
    <property type="entry name" value="SAF"/>
    <property type="match status" value="1"/>
</dbReference>
<sequence>MTKRCFQVQAEDNVATLLEDAEAESVALLGLSAKATVVLLEPVVLGHKVCTRAIAAGELVIKYGVPIGVATRSIPVGAWIHLHNCASRVDERSNRLEIPHDAGRDIGHD</sequence>